<dbReference type="Pfam" id="PF10545">
    <property type="entry name" value="MADF_DNA_bdg"/>
    <property type="match status" value="1"/>
</dbReference>
<evidence type="ECO:0000313" key="2">
    <source>
        <dbReference type="EMBL" id="GBP28785.1"/>
    </source>
</evidence>
<dbReference type="Proteomes" id="UP000299102">
    <property type="component" value="Unassembled WGS sequence"/>
</dbReference>
<evidence type="ECO:0000313" key="3">
    <source>
        <dbReference type="Proteomes" id="UP000299102"/>
    </source>
</evidence>
<evidence type="ECO:0000259" key="1">
    <source>
        <dbReference type="PROSITE" id="PS51029"/>
    </source>
</evidence>
<dbReference type="PROSITE" id="PS51029">
    <property type="entry name" value="MADF"/>
    <property type="match status" value="1"/>
</dbReference>
<accession>A0A4C1UQS0</accession>
<reference evidence="2 3" key="1">
    <citation type="journal article" date="2019" name="Commun. Biol.">
        <title>The bagworm genome reveals a unique fibroin gene that provides high tensile strength.</title>
        <authorList>
            <person name="Kono N."/>
            <person name="Nakamura H."/>
            <person name="Ohtoshi R."/>
            <person name="Tomita M."/>
            <person name="Numata K."/>
            <person name="Arakawa K."/>
        </authorList>
    </citation>
    <scope>NUCLEOTIDE SEQUENCE [LARGE SCALE GENOMIC DNA]</scope>
</reference>
<dbReference type="SMART" id="SM00595">
    <property type="entry name" value="MADF"/>
    <property type="match status" value="1"/>
</dbReference>
<organism evidence="2 3">
    <name type="scientific">Eumeta variegata</name>
    <name type="common">Bagworm moth</name>
    <name type="synonym">Eumeta japonica</name>
    <dbReference type="NCBI Taxonomy" id="151549"/>
    <lineage>
        <taxon>Eukaryota</taxon>
        <taxon>Metazoa</taxon>
        <taxon>Ecdysozoa</taxon>
        <taxon>Arthropoda</taxon>
        <taxon>Hexapoda</taxon>
        <taxon>Insecta</taxon>
        <taxon>Pterygota</taxon>
        <taxon>Neoptera</taxon>
        <taxon>Endopterygota</taxon>
        <taxon>Lepidoptera</taxon>
        <taxon>Glossata</taxon>
        <taxon>Ditrysia</taxon>
        <taxon>Tineoidea</taxon>
        <taxon>Psychidae</taxon>
        <taxon>Oiketicinae</taxon>
        <taxon>Eumeta</taxon>
    </lineage>
</organism>
<dbReference type="OrthoDB" id="8881252at2759"/>
<proteinExistence type="predicted"/>
<comment type="caution">
    <text evidence="2">The sequence shown here is derived from an EMBL/GenBank/DDBJ whole genome shotgun (WGS) entry which is preliminary data.</text>
</comment>
<feature type="domain" description="MADF" evidence="1">
    <location>
        <begin position="11"/>
        <end position="106"/>
    </location>
</feature>
<name>A0A4C1UQS0_EUMVA</name>
<dbReference type="InterPro" id="IPR006578">
    <property type="entry name" value="MADF-dom"/>
</dbReference>
<dbReference type="EMBL" id="BGZK01000211">
    <property type="protein sequence ID" value="GBP28785.1"/>
    <property type="molecule type" value="Genomic_DNA"/>
</dbReference>
<gene>
    <name evidence="2" type="ORF">EVAR_19829_1</name>
</gene>
<keyword evidence="3" id="KW-1185">Reference proteome</keyword>
<sequence>MTAWTRGNIFKLIELYRSHPSLWNPHRSDHKDRDKRERKLEYIAQQMNMPIEEVVRKIRNLRTQLQQEVKKVKEKQCVAPSQLLDKSYRSTWCYYDALQFLNTGDEEETVDVTNRPNTSTRNEKFTFSQQKQYAIKLYKQKKEEELLLKLQKIFNRSKTDNQIFADYVASSFTNLKHEISRSRLRRRIQKAIMEAEAEDAILSHRSNTTES</sequence>
<protein>
    <recommendedName>
        <fullName evidence="1">MADF domain-containing protein</fullName>
    </recommendedName>
</protein>
<dbReference type="PANTHER" id="PTHR21505:SF12">
    <property type="entry name" value="MADF DOMAIN-CONTAINING PROTEIN-RELATED"/>
    <property type="match status" value="1"/>
</dbReference>
<dbReference type="PANTHER" id="PTHR21505">
    <property type="entry name" value="MADF DOMAIN-CONTAINING PROTEIN-RELATED"/>
    <property type="match status" value="1"/>
</dbReference>
<dbReference type="AlphaFoldDB" id="A0A4C1UQS0"/>